<keyword evidence="4" id="KW-0560">Oxidoreductase</keyword>
<comment type="similarity">
    <text evidence="5">Belongs to the zinc-containing alcohol dehydrogenase family.</text>
</comment>
<dbReference type="PANTHER" id="PTHR42813">
    <property type="entry name" value="ZINC-TYPE ALCOHOL DEHYDROGENASE-LIKE"/>
    <property type="match status" value="1"/>
</dbReference>
<comment type="cofactor">
    <cofactor evidence="1 5">
        <name>Zn(2+)</name>
        <dbReference type="ChEBI" id="CHEBI:29105"/>
    </cofactor>
</comment>
<gene>
    <name evidence="8" type="ORF">GGG17_10705</name>
</gene>
<accession>A0A6I3IDU4</accession>
<keyword evidence="2 5" id="KW-0479">Metal-binding</keyword>
<proteinExistence type="inferred from homology"/>
<dbReference type="InterPro" id="IPR013149">
    <property type="entry name" value="ADH-like_C"/>
</dbReference>
<feature type="domain" description="Alcohol dehydrogenase-like N-terminal" evidence="7">
    <location>
        <begin position="25"/>
        <end position="132"/>
    </location>
</feature>
<dbReference type="Pfam" id="PF08240">
    <property type="entry name" value="ADH_N"/>
    <property type="match status" value="1"/>
</dbReference>
<dbReference type="CDD" id="cd08287">
    <property type="entry name" value="FDH_like_ADH3"/>
    <property type="match status" value="1"/>
</dbReference>
<organism evidence="8 9">
    <name type="scientific">Arsenicicoccus cauae</name>
    <dbReference type="NCBI Taxonomy" id="2663847"/>
    <lineage>
        <taxon>Bacteria</taxon>
        <taxon>Bacillati</taxon>
        <taxon>Actinomycetota</taxon>
        <taxon>Actinomycetes</taxon>
        <taxon>Micrococcales</taxon>
        <taxon>Intrasporangiaceae</taxon>
        <taxon>Arsenicicoccus</taxon>
    </lineage>
</organism>
<keyword evidence="9" id="KW-1185">Reference proteome</keyword>
<dbReference type="InterPro" id="IPR002328">
    <property type="entry name" value="ADH_Zn_CS"/>
</dbReference>
<dbReference type="Proteomes" id="UP000431092">
    <property type="component" value="Unassembled WGS sequence"/>
</dbReference>
<evidence type="ECO:0000313" key="8">
    <source>
        <dbReference type="EMBL" id="MTB72428.1"/>
    </source>
</evidence>
<dbReference type="RefSeq" id="WP_154593716.1">
    <property type="nucleotide sequence ID" value="NZ_CP171001.1"/>
</dbReference>
<evidence type="ECO:0000256" key="1">
    <source>
        <dbReference type="ARBA" id="ARBA00001947"/>
    </source>
</evidence>
<evidence type="ECO:0000256" key="3">
    <source>
        <dbReference type="ARBA" id="ARBA00022833"/>
    </source>
</evidence>
<evidence type="ECO:0000313" key="9">
    <source>
        <dbReference type="Proteomes" id="UP000431092"/>
    </source>
</evidence>
<evidence type="ECO:0000259" key="7">
    <source>
        <dbReference type="Pfam" id="PF08240"/>
    </source>
</evidence>
<dbReference type="PROSITE" id="PS00059">
    <property type="entry name" value="ADH_ZINC"/>
    <property type="match status" value="1"/>
</dbReference>
<dbReference type="AlphaFoldDB" id="A0A6I3IDU4"/>
<keyword evidence="3 5" id="KW-0862">Zinc</keyword>
<dbReference type="InterPro" id="IPR013154">
    <property type="entry name" value="ADH-like_N"/>
</dbReference>
<comment type="caution">
    <text evidence="8">The sequence shown here is derived from an EMBL/GenBank/DDBJ whole genome shotgun (WGS) entry which is preliminary data.</text>
</comment>
<dbReference type="InterPro" id="IPR036291">
    <property type="entry name" value="NAD(P)-bd_dom_sf"/>
</dbReference>
<dbReference type="Gene3D" id="3.40.50.720">
    <property type="entry name" value="NAD(P)-binding Rossmann-like Domain"/>
    <property type="match status" value="1"/>
</dbReference>
<name>A0A6I3IDU4_9MICO</name>
<sequence>MRATMIHAARDIRLEEAPAPSVLTPTDAVVRVVRSCICGSDLWPYRGENPTDEPHPIGHEYVGVVEEVGEEVKNVAPGQFVIGGFTYSDNTCEICQAGVHSACLHGGFYGAKDRAGLPVGGCQAEYLRVPLADGTLVATPEMPSDDLLPSLLTLSDVMATGWHAAVSADVREGHTAVVVGDGAVGLCGVLAARELGAERIIAMSRHASRQAIAREFGATDVVEERGEEGAERVRELTGGLGAHSVLECVGTGGSMEQAFAAARPGGRVGFVGVPHGVELPVERMFRKNISLAGGMAPVRRYLPHLVSSVLAGQIAPGAVFDLTLPLDDVAEGYRAMDERRAIKVMLTP</sequence>
<dbReference type="InterPro" id="IPR011032">
    <property type="entry name" value="GroES-like_sf"/>
</dbReference>
<feature type="domain" description="Alcohol dehydrogenase-like C-terminal" evidence="6">
    <location>
        <begin position="183"/>
        <end position="295"/>
    </location>
</feature>
<dbReference type="GO" id="GO:0016491">
    <property type="term" value="F:oxidoreductase activity"/>
    <property type="evidence" value="ECO:0007669"/>
    <property type="project" value="UniProtKB-KW"/>
</dbReference>
<dbReference type="Pfam" id="PF00107">
    <property type="entry name" value="ADH_zinc_N"/>
    <property type="match status" value="1"/>
</dbReference>
<evidence type="ECO:0000256" key="4">
    <source>
        <dbReference type="ARBA" id="ARBA00023002"/>
    </source>
</evidence>
<protein>
    <submittedName>
        <fullName evidence="8">Zinc-binding dehydrogenase</fullName>
    </submittedName>
</protein>
<evidence type="ECO:0000259" key="6">
    <source>
        <dbReference type="Pfam" id="PF00107"/>
    </source>
</evidence>
<dbReference type="EMBL" id="WLVL01000039">
    <property type="protein sequence ID" value="MTB72428.1"/>
    <property type="molecule type" value="Genomic_DNA"/>
</dbReference>
<dbReference type="SUPFAM" id="SSF51735">
    <property type="entry name" value="NAD(P)-binding Rossmann-fold domains"/>
    <property type="match status" value="1"/>
</dbReference>
<dbReference type="SUPFAM" id="SSF50129">
    <property type="entry name" value="GroES-like"/>
    <property type="match status" value="1"/>
</dbReference>
<dbReference type="PANTHER" id="PTHR42813:SF2">
    <property type="entry name" value="DEHYDROGENASE, ZINC-CONTAINING, PUTATIVE (AFU_ORTHOLOGUE AFUA_2G02810)-RELATED"/>
    <property type="match status" value="1"/>
</dbReference>
<evidence type="ECO:0000256" key="5">
    <source>
        <dbReference type="RuleBase" id="RU361277"/>
    </source>
</evidence>
<dbReference type="Gene3D" id="3.90.180.10">
    <property type="entry name" value="Medium-chain alcohol dehydrogenases, catalytic domain"/>
    <property type="match status" value="1"/>
</dbReference>
<dbReference type="GO" id="GO:0008270">
    <property type="term" value="F:zinc ion binding"/>
    <property type="evidence" value="ECO:0007669"/>
    <property type="project" value="InterPro"/>
</dbReference>
<reference evidence="8 9" key="1">
    <citation type="submission" date="2019-11" db="EMBL/GenBank/DDBJ databases">
        <title>Whole genome sequencing identifies a novel species of the genus Arsenicicoccus isolated from human blood.</title>
        <authorList>
            <person name="Jeong J.H."/>
            <person name="Kweon O.J."/>
            <person name="Kim H.R."/>
            <person name="Kim T.-H."/>
            <person name="Ha S.-M."/>
            <person name="Lee M.-K."/>
        </authorList>
    </citation>
    <scope>NUCLEOTIDE SEQUENCE [LARGE SCALE GENOMIC DNA]</scope>
    <source>
        <strain evidence="8 9">MKL-02</strain>
    </source>
</reference>
<evidence type="ECO:0000256" key="2">
    <source>
        <dbReference type="ARBA" id="ARBA00022723"/>
    </source>
</evidence>